<organism evidence="1 2">
    <name type="scientific">Vibrio alginolyticus (strain ATCC 17749 / DSM 2171 / NBRC 15630 / NCIMB 1903 / NCTC 12160 / XII-53)</name>
    <dbReference type="NCBI Taxonomy" id="1219076"/>
    <lineage>
        <taxon>Bacteria</taxon>
        <taxon>Pseudomonadati</taxon>
        <taxon>Pseudomonadota</taxon>
        <taxon>Gammaproteobacteria</taxon>
        <taxon>Vibrionales</taxon>
        <taxon>Vibrionaceae</taxon>
        <taxon>Vibrio</taxon>
    </lineage>
</organism>
<gene>
    <name evidence="1" type="ORF">N646_4066</name>
</gene>
<dbReference type="Proteomes" id="UP000016714">
    <property type="component" value="Chromosome 2"/>
</dbReference>
<dbReference type="EMBL" id="CP006719">
    <property type="protein sequence ID" value="AGV19875.1"/>
    <property type="molecule type" value="Genomic_DNA"/>
</dbReference>
<evidence type="ECO:0000313" key="2">
    <source>
        <dbReference type="Proteomes" id="UP000016714"/>
    </source>
</evidence>
<sequence>MHCLVILSQSKLRNVDAEPSKKEPHINAALFSLNNELSR</sequence>
<reference evidence="1 2" key="1">
    <citation type="journal article" date="2015" name="Genome Announc.">
        <title>Complete genome sequence of Vibrio alginolyticus ATCC 17749.</title>
        <authorList>
            <person name="Liu X.F."/>
            <person name="Cao Y."/>
            <person name="Zhang H.L."/>
            <person name="Chen Y.J."/>
            <person name="Hu C.J."/>
        </authorList>
    </citation>
    <scope>NUCLEOTIDE SEQUENCE [LARGE SCALE GENOMIC DNA]</scope>
    <source>
        <strain evidence="2">ATCC 17749 / DSM 2171 / NBRC 15630 / NCIMB 1903 / NCTC 12160 / XII-53</strain>
    </source>
</reference>
<dbReference type="KEGG" id="vag:N646_4066"/>
<protein>
    <submittedName>
        <fullName evidence="1">Uncharacterized protein</fullName>
    </submittedName>
</protein>
<evidence type="ECO:0000313" key="1">
    <source>
        <dbReference type="EMBL" id="AGV19875.1"/>
    </source>
</evidence>
<dbReference type="HOGENOM" id="CLU_3318866_0_0_6"/>
<name>A0A2I3CQU7_VIBAX</name>
<dbReference type="AlphaFoldDB" id="A0A2I3CQU7"/>
<accession>A0A2I3CQU7</accession>
<proteinExistence type="predicted"/>